<dbReference type="EMBL" id="FNBA01000006">
    <property type="protein sequence ID" value="SDF13899.1"/>
    <property type="molecule type" value="Genomic_DNA"/>
</dbReference>
<feature type="transmembrane region" description="Helical" evidence="6">
    <location>
        <begin position="160"/>
        <end position="179"/>
    </location>
</feature>
<dbReference type="AlphaFoldDB" id="A0A1G7INL8"/>
<evidence type="ECO:0000256" key="1">
    <source>
        <dbReference type="ARBA" id="ARBA00004651"/>
    </source>
</evidence>
<evidence type="ECO:0000256" key="6">
    <source>
        <dbReference type="SAM" id="Phobius"/>
    </source>
</evidence>
<dbReference type="OrthoDB" id="9769862at2"/>
<evidence type="ECO:0000256" key="2">
    <source>
        <dbReference type="ARBA" id="ARBA00022475"/>
    </source>
</evidence>
<dbReference type="PANTHER" id="PTHR30250">
    <property type="entry name" value="PST FAMILY PREDICTED COLANIC ACID TRANSPORTER"/>
    <property type="match status" value="1"/>
</dbReference>
<gene>
    <name evidence="7" type="ORF">SAMN05421855_10690</name>
</gene>
<dbReference type="CDD" id="cd13125">
    <property type="entry name" value="MATE_like_10"/>
    <property type="match status" value="1"/>
</dbReference>
<name>A0A1G7INL8_9FLAO</name>
<dbReference type="Proteomes" id="UP000199321">
    <property type="component" value="Unassembled WGS sequence"/>
</dbReference>
<evidence type="ECO:0000313" key="8">
    <source>
        <dbReference type="Proteomes" id="UP000199321"/>
    </source>
</evidence>
<feature type="transmembrane region" description="Helical" evidence="6">
    <location>
        <begin position="225"/>
        <end position="243"/>
    </location>
</feature>
<feature type="transmembrane region" description="Helical" evidence="6">
    <location>
        <begin position="185"/>
        <end position="204"/>
    </location>
</feature>
<sequence>MKIPAFIRTNLLLKMTSLNAGVIFIRLAITVVIQRLISDQLGAAGHAKIGQLRDLLAMLMSLTTLGVFNGIVKYVSEYKEDQEELKKIFSTSFVFIVVASGVTALTLFFGASYFSEAVFGNLHFKYLFKILAVVVPAISLQRVFNGVINGLSAYKKFAKIELFGYLFSTGLLVFCMYNFQLDGILVAIAVTPIIQLCILLYVFGKVLKEYLKFKDITFKAPYAKQFLAFSLMSFASSILFNYINIDVRNMIENKITIDDSGYWTTMTNISKNYMVFSGSLFTLYVIPKFSGIYSKSDFKKEVFQIYKTLLPLFGIGMLFIYFFRNYIIEFVYPNFFGMEPLFKWQLCGDFFRLASLVLAHQFLAKKMVRSFIFSEFLSLALFYGLARYLTDFYGVEGVVMAHFIRYVIYFVVVFFLVMRYFRKNEKSIK</sequence>
<feature type="transmembrane region" description="Helical" evidence="6">
    <location>
        <begin position="371"/>
        <end position="390"/>
    </location>
</feature>
<reference evidence="7 8" key="1">
    <citation type="submission" date="2016-10" db="EMBL/GenBank/DDBJ databases">
        <authorList>
            <person name="de Groot N.N."/>
        </authorList>
    </citation>
    <scope>NUCLEOTIDE SEQUENCE [LARGE SCALE GENOMIC DNA]</scope>
    <source>
        <strain evidence="7 8">DSM 16195</strain>
    </source>
</reference>
<dbReference type="STRING" id="227084.SAMN05421855_10690"/>
<keyword evidence="3 6" id="KW-0812">Transmembrane</keyword>
<evidence type="ECO:0000313" key="7">
    <source>
        <dbReference type="EMBL" id="SDF13899.1"/>
    </source>
</evidence>
<keyword evidence="4 6" id="KW-1133">Transmembrane helix</keyword>
<feature type="transmembrane region" description="Helical" evidence="6">
    <location>
        <begin position="88"/>
        <end position="114"/>
    </location>
</feature>
<dbReference type="InterPro" id="IPR044550">
    <property type="entry name" value="WzxE"/>
</dbReference>
<feature type="transmembrane region" description="Helical" evidence="6">
    <location>
        <begin position="273"/>
        <end position="293"/>
    </location>
</feature>
<comment type="subcellular location">
    <subcellularLocation>
        <location evidence="1">Cell membrane</location>
        <topology evidence="1">Multi-pass membrane protein</topology>
    </subcellularLocation>
</comment>
<dbReference type="GO" id="GO:0009246">
    <property type="term" value="P:enterobacterial common antigen biosynthetic process"/>
    <property type="evidence" value="ECO:0007669"/>
    <property type="project" value="InterPro"/>
</dbReference>
<protein>
    <submittedName>
        <fullName evidence="7">Polysaccharide transporter, PST family</fullName>
    </submittedName>
</protein>
<proteinExistence type="predicted"/>
<feature type="transmembrane region" description="Helical" evidence="6">
    <location>
        <begin position="402"/>
        <end position="421"/>
    </location>
</feature>
<evidence type="ECO:0000256" key="4">
    <source>
        <dbReference type="ARBA" id="ARBA00022989"/>
    </source>
</evidence>
<keyword evidence="8" id="KW-1185">Reference proteome</keyword>
<evidence type="ECO:0000256" key="3">
    <source>
        <dbReference type="ARBA" id="ARBA00022692"/>
    </source>
</evidence>
<dbReference type="GO" id="GO:0005886">
    <property type="term" value="C:plasma membrane"/>
    <property type="evidence" value="ECO:0007669"/>
    <property type="project" value="UniProtKB-SubCell"/>
</dbReference>
<feature type="transmembrane region" description="Helical" evidence="6">
    <location>
        <begin position="12"/>
        <end position="37"/>
    </location>
</feature>
<feature type="transmembrane region" description="Helical" evidence="6">
    <location>
        <begin position="305"/>
        <end position="322"/>
    </location>
</feature>
<dbReference type="PANTHER" id="PTHR30250:SF30">
    <property type="entry name" value="LIPID III FLIPPASE"/>
    <property type="match status" value="1"/>
</dbReference>
<dbReference type="InterPro" id="IPR050833">
    <property type="entry name" value="Poly_Biosynth_Transport"/>
</dbReference>
<keyword evidence="2" id="KW-1003">Cell membrane</keyword>
<accession>A0A1G7INL8</accession>
<evidence type="ECO:0000256" key="5">
    <source>
        <dbReference type="ARBA" id="ARBA00023136"/>
    </source>
</evidence>
<feature type="transmembrane region" description="Helical" evidence="6">
    <location>
        <begin position="57"/>
        <end position="76"/>
    </location>
</feature>
<organism evidence="7 8">
    <name type="scientific">Ulvibacter litoralis</name>
    <dbReference type="NCBI Taxonomy" id="227084"/>
    <lineage>
        <taxon>Bacteria</taxon>
        <taxon>Pseudomonadati</taxon>
        <taxon>Bacteroidota</taxon>
        <taxon>Flavobacteriia</taxon>
        <taxon>Flavobacteriales</taxon>
        <taxon>Flavobacteriaceae</taxon>
        <taxon>Ulvibacter</taxon>
    </lineage>
</organism>
<dbReference type="InterPro" id="IPR002797">
    <property type="entry name" value="Polysacc_synth"/>
</dbReference>
<dbReference type="Pfam" id="PF01943">
    <property type="entry name" value="Polysacc_synt"/>
    <property type="match status" value="1"/>
</dbReference>
<keyword evidence="5 6" id="KW-0472">Membrane</keyword>